<evidence type="ECO:0000313" key="2">
    <source>
        <dbReference type="Proteomes" id="UP000646365"/>
    </source>
</evidence>
<dbReference type="GO" id="GO:0016829">
    <property type="term" value="F:lyase activity"/>
    <property type="evidence" value="ECO:0007669"/>
    <property type="project" value="UniProtKB-KW"/>
</dbReference>
<keyword evidence="1" id="KW-0456">Lyase</keyword>
<dbReference type="RefSeq" id="WP_229743788.1">
    <property type="nucleotide sequence ID" value="NZ_BMJQ01000009.1"/>
</dbReference>
<proteinExistence type="predicted"/>
<dbReference type="AlphaFoldDB" id="A0A8J2YW04"/>
<reference evidence="1" key="2">
    <citation type="submission" date="2020-09" db="EMBL/GenBank/DDBJ databases">
        <authorList>
            <person name="Sun Q."/>
            <person name="Zhou Y."/>
        </authorList>
    </citation>
    <scope>NUCLEOTIDE SEQUENCE</scope>
    <source>
        <strain evidence="1">CGMCC 1.15725</strain>
    </source>
</reference>
<dbReference type="GO" id="GO:0019634">
    <property type="term" value="P:organic phosphonate metabolic process"/>
    <property type="evidence" value="ECO:0007669"/>
    <property type="project" value="InterPro"/>
</dbReference>
<dbReference type="InterPro" id="IPR008772">
    <property type="entry name" value="Phosphonate_metab_PhnH"/>
</dbReference>
<keyword evidence="2" id="KW-1185">Reference proteome</keyword>
<dbReference type="Gene3D" id="3.40.50.11310">
    <property type="entry name" value="Bacterial phosphonate metabolism protein PhnH"/>
    <property type="match status" value="1"/>
</dbReference>
<reference evidence="1" key="1">
    <citation type="journal article" date="2014" name="Int. J. Syst. Evol. Microbiol.">
        <title>Complete genome sequence of Corynebacterium casei LMG S-19264T (=DSM 44701T), isolated from a smear-ripened cheese.</title>
        <authorList>
            <consortium name="US DOE Joint Genome Institute (JGI-PGF)"/>
            <person name="Walter F."/>
            <person name="Albersmeier A."/>
            <person name="Kalinowski J."/>
            <person name="Ruckert C."/>
        </authorList>
    </citation>
    <scope>NUCLEOTIDE SEQUENCE</scope>
    <source>
        <strain evidence="1">CGMCC 1.15725</strain>
    </source>
</reference>
<dbReference type="SUPFAM" id="SSF159709">
    <property type="entry name" value="PhnH-like"/>
    <property type="match status" value="1"/>
</dbReference>
<name>A0A8J2YW04_9PROT</name>
<protein>
    <submittedName>
        <fullName evidence="1">Carbon-phosphorus lyase</fullName>
    </submittedName>
</protein>
<comment type="caution">
    <text evidence="1">The sequence shown here is derived from an EMBL/GenBank/DDBJ whole genome shotgun (WGS) entry which is preliminary data.</text>
</comment>
<dbReference type="NCBIfam" id="TIGR03292">
    <property type="entry name" value="PhnH_redo"/>
    <property type="match status" value="1"/>
</dbReference>
<dbReference type="EMBL" id="BMJQ01000009">
    <property type="protein sequence ID" value="GGF25974.1"/>
    <property type="molecule type" value="Genomic_DNA"/>
</dbReference>
<gene>
    <name evidence="1" type="primary">phnH</name>
    <name evidence="1" type="ORF">GCM10011611_34990</name>
</gene>
<organism evidence="1 2">
    <name type="scientific">Aliidongia dinghuensis</name>
    <dbReference type="NCBI Taxonomy" id="1867774"/>
    <lineage>
        <taxon>Bacteria</taxon>
        <taxon>Pseudomonadati</taxon>
        <taxon>Pseudomonadota</taxon>
        <taxon>Alphaproteobacteria</taxon>
        <taxon>Rhodospirillales</taxon>
        <taxon>Dongiaceae</taxon>
        <taxon>Aliidongia</taxon>
    </lineage>
</organism>
<dbReference type="InterPro" id="IPR038058">
    <property type="entry name" value="PhnH-like_sp"/>
</dbReference>
<evidence type="ECO:0000313" key="1">
    <source>
        <dbReference type="EMBL" id="GGF25974.1"/>
    </source>
</evidence>
<dbReference type="Pfam" id="PF05845">
    <property type="entry name" value="PhnH"/>
    <property type="match status" value="1"/>
</dbReference>
<dbReference type="PIRSF" id="PIRSF020680">
    <property type="entry name" value="PhnH"/>
    <property type="match status" value="1"/>
</dbReference>
<dbReference type="Proteomes" id="UP000646365">
    <property type="component" value="Unassembled WGS sequence"/>
</dbReference>
<sequence>MSQLAAAPMIEPGFQSPVDDANHVFRLALKALAHPGTIVEIARPTAVPTGVLAGGLGRAAIGVALALVDFETPVWLDAAAAPVGPHLRFHCNCPILERPDRAAFAFAADPAHLPALDTLPLGSDAYPDQGATLVIEVRALASAPGLVLTGPGIDGTTTLSVDGLPGDFWDRRAALAPLFPRGLDLLLTAGDLLVAVPRTTSVRRS</sequence>
<accession>A0A8J2YW04</accession>